<dbReference type="AlphaFoldDB" id="M6VHE9"/>
<dbReference type="EMBL" id="AKWE02000179">
    <property type="protein sequence ID" value="EMO56290.1"/>
    <property type="molecule type" value="Genomic_DNA"/>
</dbReference>
<name>M6VHE9_9LEPT</name>
<protein>
    <submittedName>
        <fullName evidence="2">Uncharacterized protein</fullName>
    </submittedName>
</protein>
<reference evidence="2 3" key="1">
    <citation type="submission" date="2013-01" db="EMBL/GenBank/DDBJ databases">
        <authorList>
            <person name="Harkins D.M."/>
            <person name="Durkin A.S."/>
            <person name="Brinkac L.M."/>
            <person name="Haft D.H."/>
            <person name="Selengut J.D."/>
            <person name="Sanka R."/>
            <person name="DePew J."/>
            <person name="Purushe J."/>
            <person name="Matthias M.A."/>
            <person name="Vinetz J.M."/>
            <person name="Sutton G.G."/>
            <person name="Nierman W.C."/>
            <person name="Fouts D.E."/>
        </authorList>
    </citation>
    <scope>NUCLEOTIDE SEQUENCE [LARGE SCALE GENOMIC DNA]</scope>
    <source>
        <strain evidence="2 3">CBC1416</strain>
    </source>
</reference>
<accession>M6VHE9</accession>
<proteinExistence type="predicted"/>
<evidence type="ECO:0000313" key="2">
    <source>
        <dbReference type="EMBL" id="EMO56290.1"/>
    </source>
</evidence>
<organism evidence="2 3">
    <name type="scientific">Leptospira santarosai str. CBC1416</name>
    <dbReference type="NCBI Taxonomy" id="1193059"/>
    <lineage>
        <taxon>Bacteria</taxon>
        <taxon>Pseudomonadati</taxon>
        <taxon>Spirochaetota</taxon>
        <taxon>Spirochaetia</taxon>
        <taxon>Leptospirales</taxon>
        <taxon>Leptospiraceae</taxon>
        <taxon>Leptospira</taxon>
    </lineage>
</organism>
<sequence length="49" mass="5540">MNITKGEKTNVRDNRKNENPTDRRNGRSKIRNLHSENGGGGDSLLFRGE</sequence>
<dbReference type="Proteomes" id="UP000012149">
    <property type="component" value="Unassembled WGS sequence"/>
</dbReference>
<feature type="compositionally biased region" description="Basic and acidic residues" evidence="1">
    <location>
        <begin position="1"/>
        <end position="25"/>
    </location>
</feature>
<evidence type="ECO:0000313" key="3">
    <source>
        <dbReference type="Proteomes" id="UP000012149"/>
    </source>
</evidence>
<comment type="caution">
    <text evidence="2">The sequence shown here is derived from an EMBL/GenBank/DDBJ whole genome shotgun (WGS) entry which is preliminary data.</text>
</comment>
<feature type="region of interest" description="Disordered" evidence="1">
    <location>
        <begin position="1"/>
        <end position="49"/>
    </location>
</feature>
<evidence type="ECO:0000256" key="1">
    <source>
        <dbReference type="SAM" id="MobiDB-lite"/>
    </source>
</evidence>
<gene>
    <name evidence="2" type="ORF">LEP1GSC161_3935</name>
</gene>